<reference evidence="2" key="2">
    <citation type="submission" date="2020-07" db="EMBL/GenBank/DDBJ databases">
        <authorList>
            <person name="Vera ALvarez R."/>
            <person name="Arias-Moreno D.M."/>
            <person name="Jimenez-Jacinto V."/>
            <person name="Jimenez-Bremont J.F."/>
            <person name="Swaminathan K."/>
            <person name="Moose S.P."/>
            <person name="Guerrero-Gonzalez M.L."/>
            <person name="Marino-Ramirez L."/>
            <person name="Landsman D."/>
            <person name="Rodriguez-Kessler M."/>
            <person name="Delgado-Sanchez P."/>
        </authorList>
    </citation>
    <scope>NUCLEOTIDE SEQUENCE</scope>
    <source>
        <tissue evidence="2">Cladode</tissue>
    </source>
</reference>
<dbReference type="AlphaFoldDB" id="A0A7C8ZBT8"/>
<proteinExistence type="predicted"/>
<dbReference type="EMBL" id="GISG01113230">
    <property type="protein sequence ID" value="MBA4639334.1"/>
    <property type="molecule type" value="Transcribed_RNA"/>
</dbReference>
<evidence type="ECO:0000256" key="1">
    <source>
        <dbReference type="SAM" id="MobiDB-lite"/>
    </source>
</evidence>
<organism evidence="2">
    <name type="scientific">Opuntia streptacantha</name>
    <name type="common">Prickly pear cactus</name>
    <name type="synonym">Opuntia cardona</name>
    <dbReference type="NCBI Taxonomy" id="393608"/>
    <lineage>
        <taxon>Eukaryota</taxon>
        <taxon>Viridiplantae</taxon>
        <taxon>Streptophyta</taxon>
        <taxon>Embryophyta</taxon>
        <taxon>Tracheophyta</taxon>
        <taxon>Spermatophyta</taxon>
        <taxon>Magnoliopsida</taxon>
        <taxon>eudicotyledons</taxon>
        <taxon>Gunneridae</taxon>
        <taxon>Pentapetalae</taxon>
        <taxon>Caryophyllales</taxon>
        <taxon>Cactineae</taxon>
        <taxon>Cactaceae</taxon>
        <taxon>Opuntioideae</taxon>
        <taxon>Opuntia</taxon>
    </lineage>
</organism>
<sequence length="202" mass="21180">MCIPIPTPISTVSPPSTPSFLSPSSRSCHHSLSAAAPPPPPSAWAAARGHTRAESPSGSGSGCRPRKPNSSSKPALLVNDKFTRCAKGPSSRPPLPTSSALGSSSNVPPLNRPSSPSAPMSSSRSWPTAFRSLGRSTCGRKMMGLSCLRPLMACPLLDFSLRGLYTVSSPTAGLLMVVDSWKRVRKRGMDRKKKVGASIMGL</sequence>
<feature type="compositionally biased region" description="Low complexity" evidence="1">
    <location>
        <begin position="113"/>
        <end position="126"/>
    </location>
</feature>
<accession>A0A7C8ZBT8</accession>
<feature type="compositionally biased region" description="Polar residues" evidence="1">
    <location>
        <begin position="97"/>
        <end position="108"/>
    </location>
</feature>
<feature type="compositionally biased region" description="Low complexity" evidence="1">
    <location>
        <begin position="1"/>
        <end position="25"/>
    </location>
</feature>
<evidence type="ECO:0000313" key="2">
    <source>
        <dbReference type="EMBL" id="MBA4639334.1"/>
    </source>
</evidence>
<feature type="region of interest" description="Disordered" evidence="1">
    <location>
        <begin position="1"/>
        <end position="126"/>
    </location>
</feature>
<protein>
    <submittedName>
        <fullName evidence="2">Uncharacterized protein</fullName>
    </submittedName>
</protein>
<reference evidence="2" key="1">
    <citation type="journal article" date="2013" name="J. Plant Res.">
        <title>Effect of fungi and light on seed germination of three Opuntia species from semiarid lands of central Mexico.</title>
        <authorList>
            <person name="Delgado-Sanchez P."/>
            <person name="Jimenez-Bremont J.F."/>
            <person name="Guerrero-Gonzalez Mde L."/>
            <person name="Flores J."/>
        </authorList>
    </citation>
    <scope>NUCLEOTIDE SEQUENCE</scope>
    <source>
        <tissue evidence="2">Cladode</tissue>
    </source>
</reference>
<name>A0A7C8ZBT8_OPUST</name>